<evidence type="ECO:0000256" key="1">
    <source>
        <dbReference type="ARBA" id="ARBA00006484"/>
    </source>
</evidence>
<sequence length="234" mass="26261">MPLDLSHMFKANYRPIQSLVLNAGLQCLALQYSADGVEKIFAVNHLGRAILFHLLGPYLASNTRIVVKTDFPDAKSSTVKEPAHPTKENVKNNGRRRYATSKLVNILWAYALAHRFADYTQSKTVIAMDPALTPILRWVWVHVLPPMIPVLKMLLGTQNTRTQDDSGSNLAWLAVGSDIDGACGVYYEGRKEIKSSVDSYDEAKQKDLWSWTVKFVAKSGQETEKFGRKKKIPL</sequence>
<gene>
    <name evidence="3" type="ORF">K469DRAFT_742951</name>
</gene>
<evidence type="ECO:0000313" key="3">
    <source>
        <dbReference type="EMBL" id="KAF2176335.1"/>
    </source>
</evidence>
<dbReference type="SUPFAM" id="SSF51735">
    <property type="entry name" value="NAD(P)-binding Rossmann-fold domains"/>
    <property type="match status" value="1"/>
</dbReference>
<dbReference type="PANTHER" id="PTHR24320:SF148">
    <property type="entry name" value="NAD(P)-BINDING ROSSMANN-FOLD SUPERFAMILY PROTEIN"/>
    <property type="match status" value="1"/>
</dbReference>
<reference evidence="3" key="1">
    <citation type="journal article" date="2020" name="Stud. Mycol.">
        <title>101 Dothideomycetes genomes: a test case for predicting lifestyles and emergence of pathogens.</title>
        <authorList>
            <person name="Haridas S."/>
            <person name="Albert R."/>
            <person name="Binder M."/>
            <person name="Bloem J."/>
            <person name="Labutti K."/>
            <person name="Salamov A."/>
            <person name="Andreopoulos B."/>
            <person name="Baker S."/>
            <person name="Barry K."/>
            <person name="Bills G."/>
            <person name="Bluhm B."/>
            <person name="Cannon C."/>
            <person name="Castanera R."/>
            <person name="Culley D."/>
            <person name="Daum C."/>
            <person name="Ezra D."/>
            <person name="Gonzalez J."/>
            <person name="Henrissat B."/>
            <person name="Kuo A."/>
            <person name="Liang C."/>
            <person name="Lipzen A."/>
            <person name="Lutzoni F."/>
            <person name="Magnuson J."/>
            <person name="Mondo S."/>
            <person name="Nolan M."/>
            <person name="Ohm R."/>
            <person name="Pangilinan J."/>
            <person name="Park H.-J."/>
            <person name="Ramirez L."/>
            <person name="Alfaro M."/>
            <person name="Sun H."/>
            <person name="Tritt A."/>
            <person name="Yoshinaga Y."/>
            <person name="Zwiers L.-H."/>
            <person name="Turgeon B."/>
            <person name="Goodwin S."/>
            <person name="Spatafora J."/>
            <person name="Crous P."/>
            <person name="Grigoriev I."/>
        </authorList>
    </citation>
    <scope>NUCLEOTIDE SEQUENCE</scope>
    <source>
        <strain evidence="3">CBS 207.26</strain>
    </source>
</reference>
<evidence type="ECO:0000313" key="4">
    <source>
        <dbReference type="Proteomes" id="UP000800200"/>
    </source>
</evidence>
<protein>
    <recommendedName>
        <fullName evidence="5">NAD(P)-binding protein</fullName>
    </recommendedName>
</protein>
<dbReference type="GO" id="GO:0016491">
    <property type="term" value="F:oxidoreductase activity"/>
    <property type="evidence" value="ECO:0007669"/>
    <property type="project" value="UniProtKB-KW"/>
</dbReference>
<dbReference type="OrthoDB" id="542013at2759"/>
<accession>A0A6A6DB56</accession>
<dbReference type="EMBL" id="ML994710">
    <property type="protein sequence ID" value="KAF2176335.1"/>
    <property type="molecule type" value="Genomic_DNA"/>
</dbReference>
<name>A0A6A6DB56_9PEZI</name>
<dbReference type="PANTHER" id="PTHR24320">
    <property type="entry name" value="RETINOL DEHYDROGENASE"/>
    <property type="match status" value="1"/>
</dbReference>
<organism evidence="3 4">
    <name type="scientific">Zopfia rhizophila CBS 207.26</name>
    <dbReference type="NCBI Taxonomy" id="1314779"/>
    <lineage>
        <taxon>Eukaryota</taxon>
        <taxon>Fungi</taxon>
        <taxon>Dikarya</taxon>
        <taxon>Ascomycota</taxon>
        <taxon>Pezizomycotina</taxon>
        <taxon>Dothideomycetes</taxon>
        <taxon>Dothideomycetes incertae sedis</taxon>
        <taxon>Zopfiaceae</taxon>
        <taxon>Zopfia</taxon>
    </lineage>
</organism>
<proteinExistence type="inferred from homology"/>
<dbReference type="Gene3D" id="3.40.50.720">
    <property type="entry name" value="NAD(P)-binding Rossmann-like Domain"/>
    <property type="match status" value="1"/>
</dbReference>
<evidence type="ECO:0008006" key="5">
    <source>
        <dbReference type="Google" id="ProtNLM"/>
    </source>
</evidence>
<keyword evidence="4" id="KW-1185">Reference proteome</keyword>
<dbReference type="Proteomes" id="UP000800200">
    <property type="component" value="Unassembled WGS sequence"/>
</dbReference>
<comment type="similarity">
    <text evidence="1">Belongs to the short-chain dehydrogenases/reductases (SDR) family.</text>
</comment>
<keyword evidence="2" id="KW-0560">Oxidoreductase</keyword>
<dbReference type="InterPro" id="IPR036291">
    <property type="entry name" value="NAD(P)-bd_dom_sf"/>
</dbReference>
<dbReference type="AlphaFoldDB" id="A0A6A6DB56"/>
<evidence type="ECO:0000256" key="2">
    <source>
        <dbReference type="ARBA" id="ARBA00023002"/>
    </source>
</evidence>